<reference evidence="5" key="1">
    <citation type="submission" date="2016-05" db="EMBL/GenBank/DDBJ databases">
        <title>Draft genome of Corynebacterium afermentans subsp. afermentans LCDC 88199T.</title>
        <authorList>
            <person name="Bernier A.-M."/>
            <person name="Bernard K."/>
        </authorList>
    </citation>
    <scope>NUCLEOTIDE SEQUENCE [LARGE SCALE GENOMIC DNA]</scope>
    <source>
        <strain evidence="5">NML01-0328</strain>
    </source>
</reference>
<evidence type="ECO:0000256" key="1">
    <source>
        <dbReference type="ARBA" id="ARBA00007118"/>
    </source>
</evidence>
<evidence type="ECO:0000259" key="3">
    <source>
        <dbReference type="Pfam" id="PF00881"/>
    </source>
</evidence>
<evidence type="ECO:0000256" key="2">
    <source>
        <dbReference type="ARBA" id="ARBA00023002"/>
    </source>
</evidence>
<keyword evidence="2" id="KW-0560">Oxidoreductase</keyword>
<dbReference type="EMBL" id="LXSF01000007">
    <property type="protein sequence ID" value="OAM16185.1"/>
    <property type="molecule type" value="Genomic_DNA"/>
</dbReference>
<dbReference type="Gene3D" id="3.40.109.10">
    <property type="entry name" value="NADH Oxidase"/>
    <property type="match status" value="1"/>
</dbReference>
<dbReference type="Pfam" id="PF00881">
    <property type="entry name" value="Nitroreductase"/>
    <property type="match status" value="1"/>
</dbReference>
<dbReference type="CDD" id="cd02137">
    <property type="entry name" value="MhqN-like"/>
    <property type="match status" value="1"/>
</dbReference>
<dbReference type="PANTHER" id="PTHR43673:SF10">
    <property type="entry name" value="NADH DEHYDROGENASE_NAD(P)H NITROREDUCTASE XCC3605-RELATED"/>
    <property type="match status" value="1"/>
</dbReference>
<comment type="caution">
    <text evidence="4">The sequence shown here is derived from an EMBL/GenBank/DDBJ whole genome shotgun (WGS) entry which is preliminary data.</text>
</comment>
<organism evidence="4 5">
    <name type="scientific">Eikenella corrodens</name>
    <dbReference type="NCBI Taxonomy" id="539"/>
    <lineage>
        <taxon>Bacteria</taxon>
        <taxon>Pseudomonadati</taxon>
        <taxon>Pseudomonadota</taxon>
        <taxon>Betaproteobacteria</taxon>
        <taxon>Neisseriales</taxon>
        <taxon>Neisseriaceae</taxon>
        <taxon>Eikenella</taxon>
    </lineage>
</organism>
<protein>
    <submittedName>
        <fullName evidence="4">Nitroreductase</fullName>
    </submittedName>
</protein>
<dbReference type="PANTHER" id="PTHR43673">
    <property type="entry name" value="NAD(P)H NITROREDUCTASE YDGI-RELATED"/>
    <property type="match status" value="1"/>
</dbReference>
<evidence type="ECO:0000313" key="5">
    <source>
        <dbReference type="Proteomes" id="UP000078003"/>
    </source>
</evidence>
<dbReference type="Proteomes" id="UP000078003">
    <property type="component" value="Unassembled WGS sequence"/>
</dbReference>
<name>A0A1A9RBG3_EIKCO</name>
<dbReference type="RefSeq" id="WP_064084617.1">
    <property type="nucleotide sequence ID" value="NZ_LXSF01000007.1"/>
</dbReference>
<feature type="domain" description="Nitroreductase" evidence="3">
    <location>
        <begin position="8"/>
        <end position="217"/>
    </location>
</feature>
<dbReference type="InterPro" id="IPR000415">
    <property type="entry name" value="Nitroreductase-like"/>
</dbReference>
<sequence>MTLQQALERRRSVRHYGDSPIDADTVRQCLRLAQLAPSSSNMQLYEFYHITDAAVLKQLAEACLGQKAAATAPQMVVFVTRQDLHRSRAQTVLDFERGNIRRNSPPEKQAKRIQAEEGYRNKLMPFVYARCFGLLGAFRKMLSWSIGLFRPMMRDVSEADMRIVVHKSCGLAAQTFMLAMAEAGYDTCPMEGLDSRRVKRILNLPRGAEINMVVSCGIRKEGHGIWGDRYRLPFDEVYRHI</sequence>
<accession>A0A1A9RBG3</accession>
<gene>
    <name evidence="4" type="ORF">A7P85_07165</name>
</gene>
<dbReference type="GO" id="GO:0016491">
    <property type="term" value="F:oxidoreductase activity"/>
    <property type="evidence" value="ECO:0007669"/>
    <property type="project" value="UniProtKB-KW"/>
</dbReference>
<dbReference type="SUPFAM" id="SSF55469">
    <property type="entry name" value="FMN-dependent nitroreductase-like"/>
    <property type="match status" value="1"/>
</dbReference>
<dbReference type="AlphaFoldDB" id="A0A1A9RBG3"/>
<comment type="similarity">
    <text evidence="1">Belongs to the nitroreductase family.</text>
</comment>
<evidence type="ECO:0000313" key="4">
    <source>
        <dbReference type="EMBL" id="OAM16185.1"/>
    </source>
</evidence>
<proteinExistence type="inferred from homology"/>
<dbReference type="InterPro" id="IPR029479">
    <property type="entry name" value="Nitroreductase"/>
</dbReference>